<organism evidence="2 3">
    <name type="scientific">Autumnicola patrickiae</name>
    <dbReference type="NCBI Taxonomy" id="3075591"/>
    <lineage>
        <taxon>Bacteria</taxon>
        <taxon>Pseudomonadati</taxon>
        <taxon>Bacteroidota</taxon>
        <taxon>Flavobacteriia</taxon>
        <taxon>Flavobacteriales</taxon>
        <taxon>Flavobacteriaceae</taxon>
        <taxon>Autumnicola</taxon>
    </lineage>
</organism>
<feature type="coiled-coil region" evidence="1">
    <location>
        <begin position="448"/>
        <end position="482"/>
    </location>
</feature>
<dbReference type="RefSeq" id="WP_311680883.1">
    <property type="nucleotide sequence ID" value="NZ_JAVRHM010000002.1"/>
</dbReference>
<keyword evidence="3" id="KW-1185">Reference proteome</keyword>
<dbReference type="InterPro" id="IPR027417">
    <property type="entry name" value="P-loop_NTPase"/>
</dbReference>
<accession>A0ABU3DYE0</accession>
<name>A0ABU3DYE0_9FLAO</name>
<proteinExistence type="predicted"/>
<feature type="coiled-coil region" evidence="1">
    <location>
        <begin position="277"/>
        <end position="311"/>
    </location>
</feature>
<dbReference type="SUPFAM" id="SSF52540">
    <property type="entry name" value="P-loop containing nucleoside triphosphate hydrolases"/>
    <property type="match status" value="1"/>
</dbReference>
<evidence type="ECO:0000313" key="2">
    <source>
        <dbReference type="EMBL" id="MDT0688744.1"/>
    </source>
</evidence>
<evidence type="ECO:0000256" key="1">
    <source>
        <dbReference type="SAM" id="Coils"/>
    </source>
</evidence>
<dbReference type="Proteomes" id="UP001261624">
    <property type="component" value="Unassembled WGS sequence"/>
</dbReference>
<dbReference type="EMBL" id="JAVRHM010000002">
    <property type="protein sequence ID" value="MDT0688744.1"/>
    <property type="molecule type" value="Genomic_DNA"/>
</dbReference>
<evidence type="ECO:0000313" key="3">
    <source>
        <dbReference type="Proteomes" id="UP001261624"/>
    </source>
</evidence>
<dbReference type="Gene3D" id="3.40.50.300">
    <property type="entry name" value="P-loop containing nucleotide triphosphate hydrolases"/>
    <property type="match status" value="2"/>
</dbReference>
<reference evidence="2 3" key="1">
    <citation type="submission" date="2023-09" db="EMBL/GenBank/DDBJ databases">
        <authorList>
            <person name="Rey-Velasco X."/>
        </authorList>
    </citation>
    <scope>NUCLEOTIDE SEQUENCE [LARGE SCALE GENOMIC DNA]</scope>
    <source>
        <strain evidence="2 3">F188</strain>
    </source>
</reference>
<keyword evidence="1" id="KW-0175">Coiled coil</keyword>
<protein>
    <submittedName>
        <fullName evidence="2">AAA family ATPase</fullName>
    </submittedName>
</protein>
<gene>
    <name evidence="2" type="ORF">RM549_03055</name>
</gene>
<comment type="caution">
    <text evidence="2">The sequence shown here is derived from an EMBL/GenBank/DDBJ whole genome shotgun (WGS) entry which is preliminary data.</text>
</comment>
<sequence>MKIEKIRLHNYRIYQGENNVLFSNNSEKNISLIAGKNGFGKTSFLSSLIYAFYGKLMVQVEEKFKKDIKNKGGYDNYLKSLFNRNARKKFEEGLSEDSVFSVEVELSDLMIPSIPCKTVTIKRSFDLKTNDESLLILIDGDENELTKDVGYEVFINDFILPREIAKFFFFDAEKIVSLAEARSRSELRSLSRAYSEVLGIKKYEELKLNLETLLAKLRRKGATTYQKSELQDLIEKDRELQKLVEHNKSEQESIALRINNLQLRSDTLQESLIREGNSITLDELKNLKTRKNDLQLELKKSKDELKKLLDVAPFVIAGKKTTLLYEQLSYEHDSSKQEQYKEELEAELSNFSKILSEKLSSIIKDDHLQKEIIGTVGETLNSRYKKNKSVEKRDTMLDFSDEQYRGFKALYDNIRSSFVSHFNSIVKNERTTKALLNRTSNKIKQGEARQNNQLAKQFRREKEEIEKEISSLSQKKNELTLALGVLNSNSSSHKRILSEYEKNFKIGETDLKKYDLTKQLLEKINLLMGRIKEEKKYSLQHAIQRNLKQLMHKKEFIASVRVQILEDIMDVELLDSNGNIIDKDELSKGEQQLYATALLKALVDESGIKFPVFIDSPLQKFDVEHSVRIIEEFYPRVSEQVVLFPLLEKELSYKEFQLLKPNINKTYLIKNVTGGSVVKNCPVHKLFDEFKIEDDVYAH</sequence>